<evidence type="ECO:0000256" key="2">
    <source>
        <dbReference type="ARBA" id="ARBA00012400"/>
    </source>
</evidence>
<evidence type="ECO:0000256" key="4">
    <source>
        <dbReference type="ARBA" id="ARBA00023027"/>
    </source>
</evidence>
<evidence type="ECO:0000256" key="3">
    <source>
        <dbReference type="ARBA" id="ARBA00023002"/>
    </source>
</evidence>
<gene>
    <name evidence="7" type="ORF">CON65_13400</name>
</gene>
<dbReference type="InterPro" id="IPR006367">
    <property type="entry name" value="Sirohaem_synthase_N"/>
</dbReference>
<comment type="pathway">
    <text evidence="1">Porphyrin-containing compound metabolism; siroheme biosynthesis; sirohydrochlorin from precorrin-2: step 1/1.</text>
</comment>
<accession>A0AA91VDI5</accession>
<dbReference type="NCBIfam" id="TIGR01470">
    <property type="entry name" value="cysG_Nterm"/>
    <property type="match status" value="1"/>
</dbReference>
<dbReference type="SUPFAM" id="SSF51735">
    <property type="entry name" value="NAD(P)-binding Rossmann-fold domains"/>
    <property type="match status" value="1"/>
</dbReference>
<comment type="catalytic activity">
    <reaction evidence="6">
        <text>precorrin-2 + NAD(+) = sirohydrochlorin + NADH + 2 H(+)</text>
        <dbReference type="Rhea" id="RHEA:15613"/>
        <dbReference type="ChEBI" id="CHEBI:15378"/>
        <dbReference type="ChEBI" id="CHEBI:57540"/>
        <dbReference type="ChEBI" id="CHEBI:57945"/>
        <dbReference type="ChEBI" id="CHEBI:58351"/>
        <dbReference type="ChEBI" id="CHEBI:58827"/>
        <dbReference type="EC" id="1.3.1.76"/>
    </reaction>
</comment>
<evidence type="ECO:0000256" key="1">
    <source>
        <dbReference type="ARBA" id="ARBA00005010"/>
    </source>
</evidence>
<dbReference type="Gene3D" id="3.30.160.110">
    <property type="entry name" value="Siroheme synthase, domain 2"/>
    <property type="match status" value="1"/>
</dbReference>
<comment type="caution">
    <text evidence="7">The sequence shown here is derived from an EMBL/GenBank/DDBJ whole genome shotgun (WGS) entry which is preliminary data.</text>
</comment>
<evidence type="ECO:0000313" key="7">
    <source>
        <dbReference type="EMBL" id="PED82145.1"/>
    </source>
</evidence>
<dbReference type="PANTHER" id="PTHR35330">
    <property type="entry name" value="SIROHEME BIOSYNTHESIS PROTEIN MET8"/>
    <property type="match status" value="1"/>
</dbReference>
<dbReference type="InterPro" id="IPR036291">
    <property type="entry name" value="NAD(P)-bd_dom_sf"/>
</dbReference>
<evidence type="ECO:0000256" key="5">
    <source>
        <dbReference type="ARBA" id="ARBA00023244"/>
    </source>
</evidence>
<sequence>MYNIYPIMCNLQDKNVVIIGGGKIAYRKAAGLKNTGAFVTVVSPYICEEMKKLTYITWKKKIFAEEDIQDAHLIYAATNHHDINMMVKQAAHDFQWVNIVSDGTESSFHTPAIIRNDEYVISVSTSGKNPSFAKRIKQKLITNLPQILKQKR</sequence>
<keyword evidence="3" id="KW-0560">Oxidoreductase</keyword>
<organism evidence="7 8">
    <name type="scientific">Bacillus pseudomycoides</name>
    <dbReference type="NCBI Taxonomy" id="64104"/>
    <lineage>
        <taxon>Bacteria</taxon>
        <taxon>Bacillati</taxon>
        <taxon>Bacillota</taxon>
        <taxon>Bacilli</taxon>
        <taxon>Bacillales</taxon>
        <taxon>Bacillaceae</taxon>
        <taxon>Bacillus</taxon>
        <taxon>Bacillus cereus group</taxon>
    </lineage>
</organism>
<dbReference type="AlphaFoldDB" id="A0AA91VDI5"/>
<evidence type="ECO:0000313" key="8">
    <source>
        <dbReference type="Proteomes" id="UP000221020"/>
    </source>
</evidence>
<dbReference type="GO" id="GO:0004325">
    <property type="term" value="F:ferrochelatase activity"/>
    <property type="evidence" value="ECO:0007669"/>
    <property type="project" value="InterPro"/>
</dbReference>
<dbReference type="EMBL" id="NVOR01000044">
    <property type="protein sequence ID" value="PED82145.1"/>
    <property type="molecule type" value="Genomic_DNA"/>
</dbReference>
<dbReference type="EC" id="1.3.1.76" evidence="2"/>
<dbReference type="PANTHER" id="PTHR35330:SF1">
    <property type="entry name" value="SIROHEME BIOSYNTHESIS PROTEIN MET8"/>
    <property type="match status" value="1"/>
</dbReference>
<dbReference type="GO" id="GO:0019354">
    <property type="term" value="P:siroheme biosynthetic process"/>
    <property type="evidence" value="ECO:0007669"/>
    <property type="project" value="InterPro"/>
</dbReference>
<dbReference type="Proteomes" id="UP000221020">
    <property type="component" value="Unassembled WGS sequence"/>
</dbReference>
<keyword evidence="4" id="KW-0520">NAD</keyword>
<keyword evidence="5" id="KW-0627">Porphyrin biosynthesis</keyword>
<dbReference type="Pfam" id="PF13241">
    <property type="entry name" value="NAD_binding_7"/>
    <property type="match status" value="1"/>
</dbReference>
<protein>
    <recommendedName>
        <fullName evidence="2">precorrin-2 dehydrogenase</fullName>
        <ecNumber evidence="2">1.3.1.76</ecNumber>
    </recommendedName>
</protein>
<dbReference type="SUPFAM" id="SSF75615">
    <property type="entry name" value="Siroheme synthase middle domains-like"/>
    <property type="match status" value="1"/>
</dbReference>
<dbReference type="NCBIfam" id="NF005223">
    <property type="entry name" value="PRK06719.1"/>
    <property type="match status" value="1"/>
</dbReference>
<dbReference type="Gene3D" id="3.40.50.720">
    <property type="entry name" value="NAD(P)-binding Rossmann-like Domain"/>
    <property type="match status" value="1"/>
</dbReference>
<name>A0AA91VDI5_9BACI</name>
<dbReference type="RefSeq" id="WP_097894881.1">
    <property type="nucleotide sequence ID" value="NZ_NVOR01000044.1"/>
</dbReference>
<dbReference type="InterPro" id="IPR028161">
    <property type="entry name" value="Met8-like"/>
</dbReference>
<proteinExistence type="predicted"/>
<dbReference type="GO" id="GO:0043115">
    <property type="term" value="F:precorrin-2 dehydrogenase activity"/>
    <property type="evidence" value="ECO:0007669"/>
    <property type="project" value="UniProtKB-EC"/>
</dbReference>
<reference evidence="7 8" key="1">
    <citation type="submission" date="2017-09" db="EMBL/GenBank/DDBJ databases">
        <title>Large-scale bioinformatics analysis of Bacillus genomes uncovers conserved roles of natural products in bacterial physiology.</title>
        <authorList>
            <consortium name="Agbiome Team Llc"/>
            <person name="Bleich R.M."/>
            <person name="Grubbs K.J."/>
            <person name="Santa Maria K.C."/>
            <person name="Allen S.E."/>
            <person name="Farag S."/>
            <person name="Shank E.A."/>
            <person name="Bowers A."/>
        </authorList>
    </citation>
    <scope>NUCLEOTIDE SEQUENCE [LARGE SCALE GENOMIC DNA]</scope>
    <source>
        <strain evidence="7 8">AFS092012</strain>
    </source>
</reference>
<evidence type="ECO:0000256" key="6">
    <source>
        <dbReference type="ARBA" id="ARBA00047561"/>
    </source>
</evidence>